<dbReference type="SUPFAM" id="SSF54534">
    <property type="entry name" value="FKBP-like"/>
    <property type="match status" value="1"/>
</dbReference>
<dbReference type="EC" id="5.2.1.8" evidence="3 12"/>
<name>A0A0H4QYB5_9LACO</name>
<dbReference type="Pfam" id="PF05698">
    <property type="entry name" value="Trigger_C"/>
    <property type="match status" value="1"/>
</dbReference>
<keyword evidence="8 12" id="KW-0413">Isomerase</keyword>
<evidence type="ECO:0000256" key="6">
    <source>
        <dbReference type="ARBA" id="ARBA00023110"/>
    </source>
</evidence>
<dbReference type="Proteomes" id="UP000036106">
    <property type="component" value="Chromosome"/>
</dbReference>
<gene>
    <name evidence="12 17" type="primary">tig</name>
    <name evidence="17" type="ORF">ABM34_02065</name>
</gene>
<protein>
    <recommendedName>
        <fullName evidence="4 12">Trigger factor</fullName>
        <shortName evidence="12">TF</shortName>
        <ecNumber evidence="3 12">5.2.1.8</ecNumber>
    </recommendedName>
    <alternativeName>
        <fullName evidence="11 12">PPIase</fullName>
    </alternativeName>
</protein>
<keyword evidence="5 12" id="KW-0132">Cell division</keyword>
<dbReference type="InterPro" id="IPR008881">
    <property type="entry name" value="Trigger_fac_ribosome-bd_bac"/>
</dbReference>
<evidence type="ECO:0000256" key="12">
    <source>
        <dbReference type="HAMAP-Rule" id="MF_00303"/>
    </source>
</evidence>
<evidence type="ECO:0000256" key="1">
    <source>
        <dbReference type="ARBA" id="ARBA00000971"/>
    </source>
</evidence>
<dbReference type="Pfam" id="PF00254">
    <property type="entry name" value="FKBP_C"/>
    <property type="match status" value="1"/>
</dbReference>
<dbReference type="InterPro" id="IPR046357">
    <property type="entry name" value="PPIase_dom_sf"/>
</dbReference>
<dbReference type="AlphaFoldDB" id="A0A0H4QYB5"/>
<organism evidence="17 18">
    <name type="scientific">Companilactobacillus ginsenosidimutans</name>
    <dbReference type="NCBI Taxonomy" id="1007676"/>
    <lineage>
        <taxon>Bacteria</taxon>
        <taxon>Bacillati</taxon>
        <taxon>Bacillota</taxon>
        <taxon>Bacilli</taxon>
        <taxon>Lactobacillales</taxon>
        <taxon>Lactobacillaceae</taxon>
        <taxon>Companilactobacillus</taxon>
    </lineage>
</organism>
<dbReference type="InterPro" id="IPR005215">
    <property type="entry name" value="Trig_fac"/>
</dbReference>
<dbReference type="GO" id="GO:0051083">
    <property type="term" value="P:'de novo' cotranslational protein folding"/>
    <property type="evidence" value="ECO:0007669"/>
    <property type="project" value="TreeGrafter"/>
</dbReference>
<evidence type="ECO:0000256" key="8">
    <source>
        <dbReference type="ARBA" id="ARBA00023235"/>
    </source>
</evidence>
<evidence type="ECO:0000256" key="7">
    <source>
        <dbReference type="ARBA" id="ARBA00023186"/>
    </source>
</evidence>
<sequence>MSAKAKFTKKEKNTGELKFEIDQDTIKQGLDTAFNRVKKNLNVPGFRKGKVPRQIFNRMYGEEALYEDALNSVLPAAYQNAIDDTKVEPVDQPQINVESMEKGKPWAISATITVKPEVKLGDYTGIAVKKQKRNVLKADVENKLEELQKQQAELVLKDGKAEKGDTVVIDYVGSVDGKEFDGGSAQNYSLELGSNSFIPGFEDGLIGASANDDVDVKVTFPEDYQAKELAGKDAIFKTTVHEVKSKELPKLDDDFAKDVDENVDTLEDLKKKLHDEIKDQKKETAEENIQEEAISGAVKNAKIDEIPQAMIDTEVDNQMNQYLANLRRQGIDPKLYYQMTGTTEDDLKKQFSSDAEERVKTDLVIEAIVAKEGIKPSEDEISEEIKSLADEYKMDEKAVRGALTDDMLAHDIAAKKAIELIVDSSVEK</sequence>
<evidence type="ECO:0000259" key="16">
    <source>
        <dbReference type="PROSITE" id="PS50059"/>
    </source>
</evidence>
<evidence type="ECO:0000256" key="2">
    <source>
        <dbReference type="ARBA" id="ARBA00005464"/>
    </source>
</evidence>
<evidence type="ECO:0000256" key="11">
    <source>
        <dbReference type="ARBA" id="ARBA00029986"/>
    </source>
</evidence>
<dbReference type="SUPFAM" id="SSF102735">
    <property type="entry name" value="Trigger factor ribosome-binding domain"/>
    <property type="match status" value="1"/>
</dbReference>
<keyword evidence="12" id="KW-0963">Cytoplasm</keyword>
<keyword evidence="15" id="KW-0175">Coiled coil</keyword>
<keyword evidence="6 12" id="KW-0697">Rotamase</keyword>
<dbReference type="FunFam" id="3.10.50.40:FF:000001">
    <property type="entry name" value="Trigger factor"/>
    <property type="match status" value="1"/>
</dbReference>
<dbReference type="NCBIfam" id="TIGR00115">
    <property type="entry name" value="tig"/>
    <property type="match status" value="1"/>
</dbReference>
<dbReference type="Pfam" id="PF05697">
    <property type="entry name" value="Trigger_N"/>
    <property type="match status" value="1"/>
</dbReference>
<dbReference type="Gene3D" id="3.10.50.40">
    <property type="match status" value="1"/>
</dbReference>
<dbReference type="GO" id="GO:0015031">
    <property type="term" value="P:protein transport"/>
    <property type="evidence" value="ECO:0007669"/>
    <property type="project" value="UniProtKB-UniRule"/>
</dbReference>
<evidence type="ECO:0000313" key="18">
    <source>
        <dbReference type="Proteomes" id="UP000036106"/>
    </source>
</evidence>
<dbReference type="PATRIC" id="fig|1007676.4.peg.430"/>
<dbReference type="GO" id="GO:0051301">
    <property type="term" value="P:cell division"/>
    <property type="evidence" value="ECO:0007669"/>
    <property type="project" value="UniProtKB-KW"/>
</dbReference>
<dbReference type="InterPro" id="IPR001179">
    <property type="entry name" value="PPIase_FKBP_dom"/>
</dbReference>
<dbReference type="EMBL" id="CP012034">
    <property type="protein sequence ID" value="AKP66455.1"/>
    <property type="molecule type" value="Genomic_DNA"/>
</dbReference>
<dbReference type="GO" id="GO:0043335">
    <property type="term" value="P:protein unfolding"/>
    <property type="evidence" value="ECO:0007669"/>
    <property type="project" value="TreeGrafter"/>
</dbReference>
<evidence type="ECO:0000256" key="13">
    <source>
        <dbReference type="PROSITE-ProRule" id="PRU00277"/>
    </source>
</evidence>
<evidence type="ECO:0000313" key="17">
    <source>
        <dbReference type="EMBL" id="AKP66455.1"/>
    </source>
</evidence>
<comment type="subcellular location">
    <subcellularLocation>
        <location evidence="12">Cytoplasm</location>
    </subcellularLocation>
    <text evidence="12">About half TF is bound to the ribosome near the polypeptide exit tunnel while the other half is free in the cytoplasm.</text>
</comment>
<dbReference type="InterPro" id="IPR037041">
    <property type="entry name" value="Trigger_fac_C_sf"/>
</dbReference>
<reference evidence="18" key="1">
    <citation type="submission" date="2015-07" db="EMBL/GenBank/DDBJ databases">
        <title>Lactobacillus ginsenosidimutans/EMML 3141/ whole genome sequencing.</title>
        <authorList>
            <person name="Kim M.K."/>
            <person name="Im W.-T."/>
            <person name="Srinivasan S."/>
            <person name="Lee J.-J."/>
        </authorList>
    </citation>
    <scope>NUCLEOTIDE SEQUENCE [LARGE SCALE GENOMIC DNA]</scope>
    <source>
        <strain evidence="18">EMML 3041</strain>
    </source>
</reference>
<accession>A0A0H4QYB5</accession>
<dbReference type="PANTHER" id="PTHR30560">
    <property type="entry name" value="TRIGGER FACTOR CHAPERONE AND PEPTIDYL-PROLYL CIS/TRANS ISOMERASE"/>
    <property type="match status" value="1"/>
</dbReference>
<evidence type="ECO:0000256" key="14">
    <source>
        <dbReference type="RuleBase" id="RU003914"/>
    </source>
</evidence>
<dbReference type="RefSeq" id="WP_048702838.1">
    <property type="nucleotide sequence ID" value="NZ_CP012034.1"/>
</dbReference>
<evidence type="ECO:0000256" key="9">
    <source>
        <dbReference type="ARBA" id="ARBA00023306"/>
    </source>
</evidence>
<dbReference type="InterPro" id="IPR036611">
    <property type="entry name" value="Trigger_fac_ribosome-bd_sf"/>
</dbReference>
<evidence type="ECO:0000256" key="3">
    <source>
        <dbReference type="ARBA" id="ARBA00013194"/>
    </source>
</evidence>
<feature type="coiled-coil region" evidence="15">
    <location>
        <begin position="256"/>
        <end position="290"/>
    </location>
</feature>
<comment type="catalytic activity">
    <reaction evidence="1 12 13">
        <text>[protein]-peptidylproline (omega=180) = [protein]-peptidylproline (omega=0)</text>
        <dbReference type="Rhea" id="RHEA:16237"/>
        <dbReference type="Rhea" id="RHEA-COMP:10747"/>
        <dbReference type="Rhea" id="RHEA-COMP:10748"/>
        <dbReference type="ChEBI" id="CHEBI:83833"/>
        <dbReference type="ChEBI" id="CHEBI:83834"/>
        <dbReference type="EC" id="5.2.1.8"/>
    </reaction>
</comment>
<dbReference type="InterPro" id="IPR027304">
    <property type="entry name" value="Trigger_fact/SurA_dom_sf"/>
</dbReference>
<dbReference type="GO" id="GO:0003755">
    <property type="term" value="F:peptidyl-prolyl cis-trans isomerase activity"/>
    <property type="evidence" value="ECO:0007669"/>
    <property type="project" value="UniProtKB-UniRule"/>
</dbReference>
<comment type="similarity">
    <text evidence="2 12 14">Belongs to the FKBP-type PPIase family. Tig subfamily.</text>
</comment>
<evidence type="ECO:0000256" key="10">
    <source>
        <dbReference type="ARBA" id="ARBA00024849"/>
    </source>
</evidence>
<dbReference type="GO" id="GO:0005737">
    <property type="term" value="C:cytoplasm"/>
    <property type="evidence" value="ECO:0007669"/>
    <property type="project" value="UniProtKB-SubCell"/>
</dbReference>
<dbReference type="GO" id="GO:0044183">
    <property type="term" value="F:protein folding chaperone"/>
    <property type="evidence" value="ECO:0007669"/>
    <property type="project" value="TreeGrafter"/>
</dbReference>
<comment type="domain">
    <text evidence="12">Consists of 3 domains; the N-terminus binds the ribosome, the middle domain has PPIase activity, while the C-terminus has intrinsic chaperone activity on its own.</text>
</comment>
<dbReference type="SUPFAM" id="SSF109998">
    <property type="entry name" value="Triger factor/SurA peptide-binding domain-like"/>
    <property type="match status" value="1"/>
</dbReference>
<dbReference type="InterPro" id="IPR008880">
    <property type="entry name" value="Trigger_fac_C"/>
</dbReference>
<dbReference type="HAMAP" id="MF_00303">
    <property type="entry name" value="Trigger_factor_Tig"/>
    <property type="match status" value="1"/>
</dbReference>
<keyword evidence="18" id="KW-1185">Reference proteome</keyword>
<proteinExistence type="inferred from homology"/>
<feature type="coiled-coil region" evidence="15">
    <location>
        <begin position="130"/>
        <end position="157"/>
    </location>
</feature>
<dbReference type="Gene3D" id="1.10.3120.10">
    <property type="entry name" value="Trigger factor, C-terminal domain"/>
    <property type="match status" value="1"/>
</dbReference>
<dbReference type="PROSITE" id="PS50059">
    <property type="entry name" value="FKBP_PPIASE"/>
    <property type="match status" value="1"/>
</dbReference>
<dbReference type="KEGG" id="lgn:ABM34_02065"/>
<dbReference type="PIRSF" id="PIRSF003095">
    <property type="entry name" value="Trigger_factor"/>
    <property type="match status" value="1"/>
</dbReference>
<dbReference type="OrthoDB" id="9767721at2"/>
<feature type="domain" description="PPIase FKBP-type" evidence="16">
    <location>
        <begin position="164"/>
        <end position="249"/>
    </location>
</feature>
<dbReference type="STRING" id="1007676.ABM34_02065"/>
<dbReference type="GO" id="GO:0043022">
    <property type="term" value="F:ribosome binding"/>
    <property type="evidence" value="ECO:0007669"/>
    <property type="project" value="TreeGrafter"/>
</dbReference>
<evidence type="ECO:0000256" key="4">
    <source>
        <dbReference type="ARBA" id="ARBA00016902"/>
    </source>
</evidence>
<evidence type="ECO:0000256" key="5">
    <source>
        <dbReference type="ARBA" id="ARBA00022618"/>
    </source>
</evidence>
<dbReference type="PANTHER" id="PTHR30560:SF3">
    <property type="entry name" value="TRIGGER FACTOR-LIKE PROTEIN TIG, CHLOROPLASTIC"/>
    <property type="match status" value="1"/>
</dbReference>
<dbReference type="Gene3D" id="3.30.70.1050">
    <property type="entry name" value="Trigger factor ribosome-binding domain"/>
    <property type="match status" value="1"/>
</dbReference>
<evidence type="ECO:0000256" key="15">
    <source>
        <dbReference type="SAM" id="Coils"/>
    </source>
</evidence>
<comment type="function">
    <text evidence="10 12">Involved in protein export. Acts as a chaperone by maintaining the newly synthesized protein in an open conformation. Functions as a peptidyl-prolyl cis-trans isomerase.</text>
</comment>
<keyword evidence="9 12" id="KW-0131">Cell cycle</keyword>
<keyword evidence="7 12" id="KW-0143">Chaperone</keyword>